<dbReference type="AlphaFoldDB" id="A0AAJ1RDZ1"/>
<feature type="transmembrane region" description="Helical" evidence="9">
    <location>
        <begin position="381"/>
        <end position="399"/>
    </location>
</feature>
<feature type="compositionally biased region" description="Low complexity" evidence="8">
    <location>
        <begin position="427"/>
        <end position="455"/>
    </location>
</feature>
<evidence type="ECO:0000256" key="8">
    <source>
        <dbReference type="SAM" id="MobiDB-lite"/>
    </source>
</evidence>
<protein>
    <submittedName>
        <fullName evidence="11">Acetyltransferase</fullName>
    </submittedName>
</protein>
<feature type="transmembrane region" description="Helical" evidence="9">
    <location>
        <begin position="149"/>
        <end position="165"/>
    </location>
</feature>
<evidence type="ECO:0000256" key="3">
    <source>
        <dbReference type="ARBA" id="ARBA00022679"/>
    </source>
</evidence>
<evidence type="ECO:0000313" key="11">
    <source>
        <dbReference type="EMBL" id="MDN6901002.1"/>
    </source>
</evidence>
<gene>
    <name evidence="11" type="ORF">EVC35_08390</name>
</gene>
<keyword evidence="4 9" id="KW-0812">Transmembrane</keyword>
<feature type="transmembrane region" description="Helical" evidence="9">
    <location>
        <begin position="212"/>
        <end position="233"/>
    </location>
</feature>
<evidence type="ECO:0000313" key="12">
    <source>
        <dbReference type="Proteomes" id="UP001167919"/>
    </source>
</evidence>
<dbReference type="EMBL" id="SDWY01000005">
    <property type="protein sequence ID" value="MDN6901002.1"/>
    <property type="molecule type" value="Genomic_DNA"/>
</dbReference>
<name>A0AAJ1RDZ1_9LACO</name>
<organism evidence="11 12">
    <name type="scientific">Oenococcus sicerae</name>
    <dbReference type="NCBI Taxonomy" id="2203724"/>
    <lineage>
        <taxon>Bacteria</taxon>
        <taxon>Bacillati</taxon>
        <taxon>Bacillota</taxon>
        <taxon>Bacilli</taxon>
        <taxon>Lactobacillales</taxon>
        <taxon>Lactobacillaceae</taxon>
        <taxon>Oenococcus</taxon>
    </lineage>
</organism>
<dbReference type="GO" id="GO:0016747">
    <property type="term" value="F:acyltransferase activity, transferring groups other than amino-acyl groups"/>
    <property type="evidence" value="ECO:0007669"/>
    <property type="project" value="InterPro"/>
</dbReference>
<keyword evidence="2" id="KW-1003">Cell membrane</keyword>
<proteinExistence type="predicted"/>
<keyword evidence="7" id="KW-0012">Acyltransferase</keyword>
<sequence length="637" mass="71043">MVRESKKTSFIPGIEGLRTFSVIGVILFHLWPKVFAGGFAGVTVFFVISGFLMTRIILDELAQRGSFRLKRFYLRRFWRLYPAFIVMILLTIAVLTLGFPEGLFGIRGTLLSNMFYVNNWYQIIHSVSYFAASAHWPVFTHLWSLSVEAQFYFVWPIILIMILYAGEKKWQLSLILPTVLALLSAALFAFFYSPSSTNRAYYGTDTRVFSFIIGGIVAIFITLLSSPYCPAILHRIQNKLNQSAVYVIPTSLLALLTIFVTANGVQAWTYYFGMLLLSILTALLIYYLIANAQSKFALIMGNHIFQYIGSRSYSIYLYQLPIMMMYEKLFPTSSLAGQFSLSCVSVITILIVADLSYRFIEMPFRHGLVWSKHPTAWNLQTILMTCLAVFSITGTAFGLTSKSATRSKAADQLQHELMNSSKKIAKQNSQAANQRSKSAASSKAASSSTSGQNSSVDANSKDQQMAAVFNTSSQNIQKVQSLSITAIGDSVLLDVGPDLQLAMPKTFVNAKIGRHTIDAVNVVDNLKKAGKLDNILLMMIGTNGEISPQNIQQIRQIAGSRQIYWVNSFSNGRPWEAPNNQVLATAAQHDPNLHIVDWYDGARAHREWFSPDGIHPQQAGNRAMTTMIIDTIAANTK</sequence>
<feature type="transmembrane region" description="Helical" evidence="9">
    <location>
        <begin position="12"/>
        <end position="31"/>
    </location>
</feature>
<dbReference type="Gene3D" id="3.40.50.1110">
    <property type="entry name" value="SGNH hydrolase"/>
    <property type="match status" value="1"/>
</dbReference>
<reference evidence="11" key="1">
    <citation type="submission" date="2019-01" db="EMBL/GenBank/DDBJ databases">
        <title>Oenococcus sicerae UCMA17102.</title>
        <authorList>
            <person name="Cousin F.J."/>
            <person name="Le Guellec R."/>
            <person name="Cretenet M."/>
        </authorList>
    </citation>
    <scope>NUCLEOTIDE SEQUENCE</scope>
    <source>
        <strain evidence="11">UCMA17102</strain>
    </source>
</reference>
<accession>A0AAJ1RDZ1</accession>
<evidence type="ECO:0000256" key="4">
    <source>
        <dbReference type="ARBA" id="ARBA00022692"/>
    </source>
</evidence>
<keyword evidence="5 9" id="KW-1133">Transmembrane helix</keyword>
<dbReference type="InterPro" id="IPR036514">
    <property type="entry name" value="SGNH_hydro_sf"/>
</dbReference>
<feature type="region of interest" description="Disordered" evidence="8">
    <location>
        <begin position="424"/>
        <end position="461"/>
    </location>
</feature>
<evidence type="ECO:0000256" key="2">
    <source>
        <dbReference type="ARBA" id="ARBA00022475"/>
    </source>
</evidence>
<feature type="transmembrane region" description="Helical" evidence="9">
    <location>
        <begin position="339"/>
        <end position="360"/>
    </location>
</feature>
<evidence type="ECO:0000256" key="7">
    <source>
        <dbReference type="ARBA" id="ARBA00023315"/>
    </source>
</evidence>
<feature type="transmembrane region" description="Helical" evidence="9">
    <location>
        <begin position="172"/>
        <end position="192"/>
    </location>
</feature>
<dbReference type="SUPFAM" id="SSF52266">
    <property type="entry name" value="SGNH hydrolase"/>
    <property type="match status" value="1"/>
</dbReference>
<feature type="transmembrane region" description="Helical" evidence="9">
    <location>
        <begin position="268"/>
        <end position="289"/>
    </location>
</feature>
<dbReference type="Proteomes" id="UP001167919">
    <property type="component" value="Unassembled WGS sequence"/>
</dbReference>
<evidence type="ECO:0000256" key="5">
    <source>
        <dbReference type="ARBA" id="ARBA00022989"/>
    </source>
</evidence>
<evidence type="ECO:0000259" key="10">
    <source>
        <dbReference type="Pfam" id="PF01757"/>
    </source>
</evidence>
<feature type="transmembrane region" description="Helical" evidence="9">
    <location>
        <begin position="78"/>
        <end position="99"/>
    </location>
</feature>
<evidence type="ECO:0000256" key="9">
    <source>
        <dbReference type="SAM" id="Phobius"/>
    </source>
</evidence>
<dbReference type="CDD" id="cd01840">
    <property type="entry name" value="SGNH_hydrolase_yrhL_like"/>
    <property type="match status" value="1"/>
</dbReference>
<comment type="subcellular location">
    <subcellularLocation>
        <location evidence="1">Cell membrane</location>
        <topology evidence="1">Multi-pass membrane protein</topology>
    </subcellularLocation>
</comment>
<dbReference type="GO" id="GO:0005886">
    <property type="term" value="C:plasma membrane"/>
    <property type="evidence" value="ECO:0007669"/>
    <property type="project" value="UniProtKB-SubCell"/>
</dbReference>
<dbReference type="PANTHER" id="PTHR23028">
    <property type="entry name" value="ACETYLTRANSFERASE"/>
    <property type="match status" value="1"/>
</dbReference>
<dbReference type="PANTHER" id="PTHR23028:SF53">
    <property type="entry name" value="ACYL_TRANSF_3 DOMAIN-CONTAINING PROTEIN"/>
    <property type="match status" value="1"/>
</dbReference>
<dbReference type="GO" id="GO:0009103">
    <property type="term" value="P:lipopolysaccharide biosynthetic process"/>
    <property type="evidence" value="ECO:0007669"/>
    <property type="project" value="TreeGrafter"/>
</dbReference>
<dbReference type="Pfam" id="PF01757">
    <property type="entry name" value="Acyl_transf_3"/>
    <property type="match status" value="1"/>
</dbReference>
<feature type="domain" description="Acyltransferase 3" evidence="10">
    <location>
        <begin position="12"/>
        <end position="353"/>
    </location>
</feature>
<evidence type="ECO:0000256" key="1">
    <source>
        <dbReference type="ARBA" id="ARBA00004651"/>
    </source>
</evidence>
<keyword evidence="3" id="KW-0808">Transferase</keyword>
<evidence type="ECO:0000256" key="6">
    <source>
        <dbReference type="ARBA" id="ARBA00023136"/>
    </source>
</evidence>
<feature type="transmembrane region" description="Helical" evidence="9">
    <location>
        <begin position="37"/>
        <end position="58"/>
    </location>
</feature>
<feature type="transmembrane region" description="Helical" evidence="9">
    <location>
        <begin position="245"/>
        <end position="262"/>
    </location>
</feature>
<keyword evidence="6 9" id="KW-0472">Membrane</keyword>
<comment type="caution">
    <text evidence="11">The sequence shown here is derived from an EMBL/GenBank/DDBJ whole genome shotgun (WGS) entry which is preliminary data.</text>
</comment>
<dbReference type="InterPro" id="IPR002656">
    <property type="entry name" value="Acyl_transf_3_dom"/>
</dbReference>
<dbReference type="InterPro" id="IPR050879">
    <property type="entry name" value="Acyltransferase_3"/>
</dbReference>